<dbReference type="InterPro" id="IPR005135">
    <property type="entry name" value="Endo/exonuclease/phosphatase"/>
</dbReference>
<protein>
    <recommendedName>
        <fullName evidence="1">Reverse transcriptase domain-containing protein</fullName>
    </recommendedName>
</protein>
<sequence length="713" mass="81489">MPMSTLTNFKIFAWNVGGAGNKAFIRSLKLAIQNHQPDFVILLEPQISGAAANYTCDKLGFPNSLRVEADGRKGGIWVFWDARKFSVQLISACNHHISLRVEQGNCPPWVLTAVYASPKPSNQQVLWNNLLTQSNQIDIPWLLTGDFNAIRAAEEKSGPPTANTLRRCRIFNDRINMAELIDLGFSGPLFTWTRGDQLQTYRASRIDRILCNLRWNEVYPNTSVMHLPRLQSDHSPLLTTASSPGAAPTTDRPFRFEAAWLTHTNFKDFVGSAWEGNAPLHSALASLAGSLREWNINVFGHIKKKKNRLLARLKGLETRLAISFEQGLEKLHSKLEADLDKVLEEEEILWFQRARDQWVKFGERNTAYFHQQANIRRRRNKIEALRDENDLWVNDPKYLALLVFDFITNIYVQEVSAYEDKLPRNCFPRLTQTELMQLLRPFTITDIHKAVFEMKPFKAPGPNGFHAAFYQQMWGTVGKNLTDMALSFFNTGVLPDSVSESTLVLIPKVDNLEKVTQLRQISLNNVSLKAITKAMTSRLKPLMRKLISPRQSSFIPGRQTADNIIVVQEVLHSFRKRKGKKGGLIFKIDLEKAYDRLRWDFLRDTLKEIGLPSSWINCIMTCVEQNRMRILWNGELSQPFSPSRGVRQGDPLSPYLFMLCMERLSHKIDEAVDNGLWKAVKLTTNSPPLTHLFFANDLLLFAEAESRQIQVIQ</sequence>
<evidence type="ECO:0000313" key="3">
    <source>
        <dbReference type="Proteomes" id="UP001497516"/>
    </source>
</evidence>
<accession>A0AAV2G6X2</accession>
<dbReference type="SUPFAM" id="SSF56219">
    <property type="entry name" value="DNase I-like"/>
    <property type="match status" value="1"/>
</dbReference>
<dbReference type="EMBL" id="OZ034821">
    <property type="protein sequence ID" value="CAL1406444.1"/>
    <property type="molecule type" value="Genomic_DNA"/>
</dbReference>
<dbReference type="PANTHER" id="PTHR19446">
    <property type="entry name" value="REVERSE TRANSCRIPTASES"/>
    <property type="match status" value="1"/>
</dbReference>
<gene>
    <name evidence="2" type="ORF">LTRI10_LOCUS46168</name>
</gene>
<dbReference type="PROSITE" id="PS50878">
    <property type="entry name" value="RT_POL"/>
    <property type="match status" value="1"/>
</dbReference>
<dbReference type="CDD" id="cd01650">
    <property type="entry name" value="RT_nLTR_like"/>
    <property type="match status" value="1"/>
</dbReference>
<dbReference type="Pfam" id="PF00078">
    <property type="entry name" value="RVT_1"/>
    <property type="match status" value="1"/>
</dbReference>
<dbReference type="GO" id="GO:0003824">
    <property type="term" value="F:catalytic activity"/>
    <property type="evidence" value="ECO:0007669"/>
    <property type="project" value="InterPro"/>
</dbReference>
<dbReference type="Proteomes" id="UP001497516">
    <property type="component" value="Chromosome 8"/>
</dbReference>
<dbReference type="InterPro" id="IPR036691">
    <property type="entry name" value="Endo/exonu/phosph_ase_sf"/>
</dbReference>
<reference evidence="2 3" key="1">
    <citation type="submission" date="2024-04" db="EMBL/GenBank/DDBJ databases">
        <authorList>
            <person name="Fracassetti M."/>
        </authorList>
    </citation>
    <scope>NUCLEOTIDE SEQUENCE [LARGE SCALE GENOMIC DNA]</scope>
</reference>
<dbReference type="InterPro" id="IPR043502">
    <property type="entry name" value="DNA/RNA_pol_sf"/>
</dbReference>
<name>A0AAV2G6X2_9ROSI</name>
<dbReference type="Pfam" id="PF03372">
    <property type="entry name" value="Exo_endo_phos"/>
    <property type="match status" value="1"/>
</dbReference>
<evidence type="ECO:0000259" key="1">
    <source>
        <dbReference type="PROSITE" id="PS50878"/>
    </source>
</evidence>
<feature type="domain" description="Reverse transcriptase" evidence="1">
    <location>
        <begin position="487"/>
        <end position="713"/>
    </location>
</feature>
<organism evidence="2 3">
    <name type="scientific">Linum trigynum</name>
    <dbReference type="NCBI Taxonomy" id="586398"/>
    <lineage>
        <taxon>Eukaryota</taxon>
        <taxon>Viridiplantae</taxon>
        <taxon>Streptophyta</taxon>
        <taxon>Embryophyta</taxon>
        <taxon>Tracheophyta</taxon>
        <taxon>Spermatophyta</taxon>
        <taxon>Magnoliopsida</taxon>
        <taxon>eudicotyledons</taxon>
        <taxon>Gunneridae</taxon>
        <taxon>Pentapetalae</taxon>
        <taxon>rosids</taxon>
        <taxon>fabids</taxon>
        <taxon>Malpighiales</taxon>
        <taxon>Linaceae</taxon>
        <taxon>Linum</taxon>
    </lineage>
</organism>
<dbReference type="AlphaFoldDB" id="A0AAV2G6X2"/>
<dbReference type="Gene3D" id="3.60.10.10">
    <property type="entry name" value="Endonuclease/exonuclease/phosphatase"/>
    <property type="match status" value="1"/>
</dbReference>
<proteinExistence type="predicted"/>
<keyword evidence="3" id="KW-1185">Reference proteome</keyword>
<dbReference type="SUPFAM" id="SSF56672">
    <property type="entry name" value="DNA/RNA polymerases"/>
    <property type="match status" value="1"/>
</dbReference>
<dbReference type="InterPro" id="IPR000477">
    <property type="entry name" value="RT_dom"/>
</dbReference>
<evidence type="ECO:0000313" key="2">
    <source>
        <dbReference type="EMBL" id="CAL1406444.1"/>
    </source>
</evidence>